<dbReference type="EMBL" id="CAJNOL010002137">
    <property type="protein sequence ID" value="CAF1466429.1"/>
    <property type="molecule type" value="Genomic_DNA"/>
</dbReference>
<accession>A0A815QTS1</accession>
<reference evidence="1" key="1">
    <citation type="submission" date="2021-02" db="EMBL/GenBank/DDBJ databases">
        <authorList>
            <person name="Nowell W R."/>
        </authorList>
    </citation>
    <scope>NUCLEOTIDE SEQUENCE</scope>
</reference>
<dbReference type="AlphaFoldDB" id="A0A815QTS1"/>
<gene>
    <name evidence="1" type="ORF">JXQ802_LOCUS38475</name>
</gene>
<evidence type="ECO:0000313" key="1">
    <source>
        <dbReference type="EMBL" id="CAF1466429.1"/>
    </source>
</evidence>
<evidence type="ECO:0000313" key="2">
    <source>
        <dbReference type="Proteomes" id="UP000663870"/>
    </source>
</evidence>
<sequence length="106" mass="12874">MIIILCCITHHGQATLIDRNDELVVSSCQIYGDFHLWMYNQRLDQPRSLQWCKEEGDHLIYENEWIQIIITITKFPNWNEKYKMIFKEHNKILCTIHNTRNICDHR</sequence>
<protein>
    <submittedName>
        <fullName evidence="1">Uncharacterized protein</fullName>
    </submittedName>
</protein>
<comment type="caution">
    <text evidence="1">The sequence shown here is derived from an EMBL/GenBank/DDBJ whole genome shotgun (WGS) entry which is preliminary data.</text>
</comment>
<keyword evidence="2" id="KW-1185">Reference proteome</keyword>
<name>A0A815QTS1_9BILA</name>
<proteinExistence type="predicted"/>
<organism evidence="1 2">
    <name type="scientific">Rotaria sordida</name>
    <dbReference type="NCBI Taxonomy" id="392033"/>
    <lineage>
        <taxon>Eukaryota</taxon>
        <taxon>Metazoa</taxon>
        <taxon>Spiralia</taxon>
        <taxon>Gnathifera</taxon>
        <taxon>Rotifera</taxon>
        <taxon>Eurotatoria</taxon>
        <taxon>Bdelloidea</taxon>
        <taxon>Philodinida</taxon>
        <taxon>Philodinidae</taxon>
        <taxon>Rotaria</taxon>
    </lineage>
</organism>
<dbReference type="Proteomes" id="UP000663870">
    <property type="component" value="Unassembled WGS sequence"/>
</dbReference>
<feature type="non-terminal residue" evidence="1">
    <location>
        <position position="1"/>
    </location>
</feature>